<dbReference type="PRINTS" id="PR00724">
    <property type="entry name" value="CRBOXYPTASEC"/>
</dbReference>
<dbReference type="RefSeq" id="XP_041690575.1">
    <property type="nucleotide sequence ID" value="XM_041825168.1"/>
</dbReference>
<comment type="similarity">
    <text evidence="1">Belongs to the peptidase S10 family.</text>
</comment>
<evidence type="ECO:0000256" key="3">
    <source>
        <dbReference type="ARBA" id="ARBA00022670"/>
    </source>
</evidence>
<evidence type="ECO:0000256" key="4">
    <source>
        <dbReference type="ARBA" id="ARBA00022801"/>
    </source>
</evidence>
<dbReference type="Gene3D" id="1.10.287.410">
    <property type="match status" value="1"/>
</dbReference>
<keyword evidence="3 7" id="KW-0645">Protease</keyword>
<keyword evidence="2" id="KW-0121">Carboxypeptidase</keyword>
<dbReference type="PANTHER" id="PTHR11802">
    <property type="entry name" value="SERINE PROTEASE FAMILY S10 SERINE CARBOXYPEPTIDASE"/>
    <property type="match status" value="1"/>
</dbReference>
<dbReference type="InterPro" id="IPR001563">
    <property type="entry name" value="Peptidase_S10"/>
</dbReference>
<name>A0A1L7UIK5_FUSMA</name>
<keyword evidence="6" id="KW-1133">Transmembrane helix</keyword>
<evidence type="ECO:0000256" key="1">
    <source>
        <dbReference type="ARBA" id="ARBA00009431"/>
    </source>
</evidence>
<gene>
    <name evidence="7" type="ORF">FMAN_14466</name>
</gene>
<sequence>MKERRPRTLVRTSSGLAPLGIWPTQIHKRPDKERRKANHSHRKLSVNLFLQFDPDRLAFTSPFYSRIKVMSFAMLSLCGLALLQVIAGVQGNPFQWALAALQEEKPTFSITQQSSDICDAGSRQWTGTVSVTEEKSMFFWYFESRNQPEDAPVILWMSGGPGATGELGLFKDIGPCSVNKDGNSTSRNKYSWTDHANVLFIDQPIGVGFSKVKSRDNMAKNIHEAAQEHEKFLSVFVSEVFPELASKPWHFAGESFGGHYVTYYLHHLLNEKLHKSPLLNVSSAIIVDGYIDGTRQSAGYYDFFCQDWREDGSEPLMSTRECEEMASHVPECERLGELCRQTLDVEVCHLAATRCEWTVGKHFLKNVKPGGWNPYDSRKKCVEPPICSDLDGGATLQFLNRPWVQERLGFFDVAFELIDFDLNRQWDTEGTIYLPTTKQLTWLLDETDIHVLFINGNNDIIISTPGQMRLLDEQPWSRQAWYRAQRYSNWYVEDGELSSSPDSKKARQGGTWKGDERLALFTVDEAGHTCPFDQSEAVGAVVRSWIRLDSFQGQPRRTDRKVSNEL</sequence>
<keyword evidence="6" id="KW-0472">Membrane</keyword>
<dbReference type="Pfam" id="PF00450">
    <property type="entry name" value="Peptidase_S10"/>
    <property type="match status" value="1"/>
</dbReference>
<accession>A0A1L7UIK5</accession>
<dbReference type="InterPro" id="IPR029058">
    <property type="entry name" value="AB_hydrolase_fold"/>
</dbReference>
<evidence type="ECO:0000256" key="6">
    <source>
        <dbReference type="SAM" id="Phobius"/>
    </source>
</evidence>
<evidence type="ECO:0000256" key="5">
    <source>
        <dbReference type="ARBA" id="ARBA00023180"/>
    </source>
</evidence>
<dbReference type="PANTHER" id="PTHR11802:SF432">
    <property type="entry name" value="Y, PUTATIVE-RELATED"/>
    <property type="match status" value="1"/>
</dbReference>
<dbReference type="SUPFAM" id="SSF53474">
    <property type="entry name" value="alpha/beta-Hydrolases"/>
    <property type="match status" value="1"/>
</dbReference>
<dbReference type="EMBL" id="FCQH01000020">
    <property type="protein sequence ID" value="CVL07587.1"/>
    <property type="molecule type" value="Genomic_DNA"/>
</dbReference>
<dbReference type="GO" id="GO:0004185">
    <property type="term" value="F:serine-type carboxypeptidase activity"/>
    <property type="evidence" value="ECO:0007669"/>
    <property type="project" value="InterPro"/>
</dbReference>
<proteinExistence type="inferred from homology"/>
<dbReference type="GO" id="GO:0000324">
    <property type="term" value="C:fungal-type vacuole"/>
    <property type="evidence" value="ECO:0007669"/>
    <property type="project" value="TreeGrafter"/>
</dbReference>
<organism evidence="7 8">
    <name type="scientific">Fusarium mangiferae</name>
    <name type="common">Mango malformation disease fungus</name>
    <dbReference type="NCBI Taxonomy" id="192010"/>
    <lineage>
        <taxon>Eukaryota</taxon>
        <taxon>Fungi</taxon>
        <taxon>Dikarya</taxon>
        <taxon>Ascomycota</taxon>
        <taxon>Pezizomycotina</taxon>
        <taxon>Sordariomycetes</taxon>
        <taxon>Hypocreomycetidae</taxon>
        <taxon>Hypocreales</taxon>
        <taxon>Nectriaceae</taxon>
        <taxon>Fusarium</taxon>
        <taxon>Fusarium fujikuroi species complex</taxon>
    </lineage>
</organism>
<keyword evidence="5" id="KW-0325">Glycoprotein</keyword>
<protein>
    <submittedName>
        <fullName evidence="7">Related to PRC1-carboxypeptidase y, serine-type protease</fullName>
    </submittedName>
</protein>
<evidence type="ECO:0000313" key="8">
    <source>
        <dbReference type="Proteomes" id="UP000184255"/>
    </source>
</evidence>
<keyword evidence="4" id="KW-0378">Hydrolase</keyword>
<comment type="caution">
    <text evidence="7">The sequence shown here is derived from an EMBL/GenBank/DDBJ whole genome shotgun (WGS) entry which is preliminary data.</text>
</comment>
<dbReference type="AlphaFoldDB" id="A0A1L7UIK5"/>
<feature type="transmembrane region" description="Helical" evidence="6">
    <location>
        <begin position="69"/>
        <end position="89"/>
    </location>
</feature>
<keyword evidence="8" id="KW-1185">Reference proteome</keyword>
<dbReference type="Gene3D" id="3.40.50.1820">
    <property type="entry name" value="alpha/beta hydrolase"/>
    <property type="match status" value="1"/>
</dbReference>
<reference evidence="8" key="1">
    <citation type="journal article" date="2016" name="Genome Biol. Evol.">
        <title>Comparative 'omics' of the Fusarium fujikuroi species complex highlights differences in genetic potential and metabolite synthesis.</title>
        <authorList>
            <person name="Niehaus E.-M."/>
            <person name="Muensterkoetter M."/>
            <person name="Proctor R.H."/>
            <person name="Brown D.W."/>
            <person name="Sharon A."/>
            <person name="Idan Y."/>
            <person name="Oren-Young L."/>
            <person name="Sieber C.M."/>
            <person name="Novak O."/>
            <person name="Pencik A."/>
            <person name="Tarkowska D."/>
            <person name="Hromadova K."/>
            <person name="Freeman S."/>
            <person name="Maymon M."/>
            <person name="Elazar M."/>
            <person name="Youssef S.A."/>
            <person name="El-Shabrawy E.S.M."/>
            <person name="Shalaby A.B.A."/>
            <person name="Houterman P."/>
            <person name="Brock N.L."/>
            <person name="Burkhardt I."/>
            <person name="Tsavkelova E.A."/>
            <person name="Dickschat J.S."/>
            <person name="Galuszka P."/>
            <person name="Gueldener U."/>
            <person name="Tudzynski B."/>
        </authorList>
    </citation>
    <scope>NUCLEOTIDE SEQUENCE [LARGE SCALE GENOMIC DNA]</scope>
    <source>
        <strain evidence="8">MRC7560</strain>
    </source>
</reference>
<dbReference type="GeneID" id="65093713"/>
<keyword evidence="6" id="KW-0812">Transmembrane</keyword>
<evidence type="ECO:0000256" key="2">
    <source>
        <dbReference type="ARBA" id="ARBA00022645"/>
    </source>
</evidence>
<dbReference type="GO" id="GO:0006508">
    <property type="term" value="P:proteolysis"/>
    <property type="evidence" value="ECO:0007669"/>
    <property type="project" value="UniProtKB-KW"/>
</dbReference>
<dbReference type="Proteomes" id="UP000184255">
    <property type="component" value="Unassembled WGS sequence"/>
</dbReference>
<dbReference type="VEuPathDB" id="FungiDB:FMAN_14466"/>
<evidence type="ECO:0000313" key="7">
    <source>
        <dbReference type="EMBL" id="CVL07587.1"/>
    </source>
</evidence>